<dbReference type="PROSITE" id="PS50889">
    <property type="entry name" value="S4"/>
    <property type="match status" value="1"/>
</dbReference>
<proteinExistence type="predicted"/>
<evidence type="ECO:0000313" key="2">
    <source>
        <dbReference type="EMBL" id="KRM55579.1"/>
    </source>
</evidence>
<reference evidence="2 3" key="1">
    <citation type="journal article" date="2015" name="Genome Announc.">
        <title>Expanding the biotechnology potential of lactobacilli through comparative genomics of 213 strains and associated genera.</title>
        <authorList>
            <person name="Sun Z."/>
            <person name="Harris H.M."/>
            <person name="McCann A."/>
            <person name="Guo C."/>
            <person name="Argimon S."/>
            <person name="Zhang W."/>
            <person name="Yang X."/>
            <person name="Jeffery I.B."/>
            <person name="Cooney J.C."/>
            <person name="Kagawa T.F."/>
            <person name="Liu W."/>
            <person name="Song Y."/>
            <person name="Salvetti E."/>
            <person name="Wrobel A."/>
            <person name="Rasinkangas P."/>
            <person name="Parkhill J."/>
            <person name="Rea M.C."/>
            <person name="O'Sullivan O."/>
            <person name="Ritari J."/>
            <person name="Douillard F.P."/>
            <person name="Paul Ross R."/>
            <person name="Yang R."/>
            <person name="Briner A.E."/>
            <person name="Felis G.E."/>
            <person name="de Vos W.M."/>
            <person name="Barrangou R."/>
            <person name="Klaenhammer T.R."/>
            <person name="Caufield P.W."/>
            <person name="Cui Y."/>
            <person name="Zhang H."/>
            <person name="O'Toole P.W."/>
        </authorList>
    </citation>
    <scope>NUCLEOTIDE SEQUENCE [LARGE SCALE GENOMIC DNA]</scope>
    <source>
        <strain evidence="2 3">DSM 20505</strain>
    </source>
</reference>
<dbReference type="InterPro" id="IPR014330">
    <property type="entry name" value="RNA-bd_S4-rel_YaaA"/>
</dbReference>
<dbReference type="PATRIC" id="fig|1291052.5.peg.1214"/>
<dbReference type="RefSeq" id="WP_056975619.1">
    <property type="nucleotide sequence ID" value="NZ_AYYO01000017.1"/>
</dbReference>
<dbReference type="NCBIfam" id="TIGR02988">
    <property type="entry name" value="YaaA_near_RecF"/>
    <property type="match status" value="1"/>
</dbReference>
<dbReference type="EMBL" id="AYYO01000017">
    <property type="protein sequence ID" value="KRM55579.1"/>
    <property type="molecule type" value="Genomic_DNA"/>
</dbReference>
<keyword evidence="1" id="KW-0694">RNA-binding</keyword>
<keyword evidence="3" id="KW-1185">Reference proteome</keyword>
<evidence type="ECO:0000313" key="3">
    <source>
        <dbReference type="Proteomes" id="UP000051679"/>
    </source>
</evidence>
<dbReference type="InterPro" id="IPR036986">
    <property type="entry name" value="S4_RNA-bd_sf"/>
</dbReference>
<dbReference type="STRING" id="1291052.FC18_GL001196"/>
<comment type="caution">
    <text evidence="2">The sequence shown here is derived from an EMBL/GenBank/DDBJ whole genome shotgun (WGS) entry which is preliminary data.</text>
</comment>
<dbReference type="Pfam" id="PF13275">
    <property type="entry name" value="S4_2"/>
    <property type="match status" value="1"/>
</dbReference>
<sequence length="70" mass="7523">MEITISKAYITLGQLLKDAGVVESGGAAKWYLAENSVQINGEEDNRRGRKLVAGDTVILNDGSQFNLVQG</sequence>
<dbReference type="Gene3D" id="3.10.290.10">
    <property type="entry name" value="RNA-binding S4 domain"/>
    <property type="match status" value="1"/>
</dbReference>
<dbReference type="GO" id="GO:0003723">
    <property type="term" value="F:RNA binding"/>
    <property type="evidence" value="ECO:0007669"/>
    <property type="project" value="UniProtKB-KW"/>
</dbReference>
<dbReference type="Proteomes" id="UP000051679">
    <property type="component" value="Unassembled WGS sequence"/>
</dbReference>
<dbReference type="OrthoDB" id="9811532at2"/>
<gene>
    <name evidence="2" type="ORF">FC18_GL001196</name>
</gene>
<dbReference type="AlphaFoldDB" id="A0A0R1ZU26"/>
<accession>A0A0R1ZU26</accession>
<protein>
    <submittedName>
        <fullName evidence="2">Uncharacterized protein</fullName>
    </submittedName>
</protein>
<name>A0A0R1ZU26_9LACO</name>
<dbReference type="SUPFAM" id="SSF55174">
    <property type="entry name" value="Alpha-L RNA-binding motif"/>
    <property type="match status" value="1"/>
</dbReference>
<organism evidence="2 3">
    <name type="scientific">Lacticaseibacillus sharpeae JCM 1186 = DSM 20505</name>
    <dbReference type="NCBI Taxonomy" id="1291052"/>
    <lineage>
        <taxon>Bacteria</taxon>
        <taxon>Bacillati</taxon>
        <taxon>Bacillota</taxon>
        <taxon>Bacilli</taxon>
        <taxon>Lactobacillales</taxon>
        <taxon>Lactobacillaceae</taxon>
        <taxon>Lacticaseibacillus</taxon>
    </lineage>
</organism>
<evidence type="ECO:0000256" key="1">
    <source>
        <dbReference type="PROSITE-ProRule" id="PRU00182"/>
    </source>
</evidence>